<comment type="caution">
    <text evidence="2">The sequence shown here is derived from an EMBL/GenBank/DDBJ whole genome shotgun (WGS) entry which is preliminary data.</text>
</comment>
<dbReference type="RefSeq" id="WP_061151586.1">
    <property type="nucleotide sequence ID" value="NZ_FCOM02000064.1"/>
</dbReference>
<name>A0A158KX53_9BURK</name>
<keyword evidence="3" id="KW-1185">Reference proteome</keyword>
<dbReference type="EMBL" id="FCOM02000064">
    <property type="protein sequence ID" value="SAL85748.1"/>
    <property type="molecule type" value="Genomic_DNA"/>
</dbReference>
<gene>
    <name evidence="2" type="ORF">AWB74_07421</name>
</gene>
<dbReference type="Proteomes" id="UP000055019">
    <property type="component" value="Unassembled WGS sequence"/>
</dbReference>
<evidence type="ECO:0000313" key="3">
    <source>
        <dbReference type="Proteomes" id="UP000055019"/>
    </source>
</evidence>
<keyword evidence="1" id="KW-0472">Membrane</keyword>
<feature type="transmembrane region" description="Helical" evidence="1">
    <location>
        <begin position="140"/>
        <end position="159"/>
    </location>
</feature>
<accession>A0A158KX53</accession>
<feature type="transmembrane region" description="Helical" evidence="1">
    <location>
        <begin position="105"/>
        <end position="128"/>
    </location>
</feature>
<proteinExistence type="predicted"/>
<feature type="transmembrane region" description="Helical" evidence="1">
    <location>
        <begin position="20"/>
        <end position="42"/>
    </location>
</feature>
<organism evidence="2 3">
    <name type="scientific">Caballeronia arvi</name>
    <dbReference type="NCBI Taxonomy" id="1777135"/>
    <lineage>
        <taxon>Bacteria</taxon>
        <taxon>Pseudomonadati</taxon>
        <taxon>Pseudomonadota</taxon>
        <taxon>Betaproteobacteria</taxon>
        <taxon>Burkholderiales</taxon>
        <taxon>Burkholderiaceae</taxon>
        <taxon>Caballeronia</taxon>
    </lineage>
</organism>
<feature type="transmembrane region" description="Helical" evidence="1">
    <location>
        <begin position="70"/>
        <end position="98"/>
    </location>
</feature>
<reference evidence="2" key="1">
    <citation type="submission" date="2016-01" db="EMBL/GenBank/DDBJ databases">
        <authorList>
            <person name="Peeters C."/>
        </authorList>
    </citation>
    <scope>NUCLEOTIDE SEQUENCE [LARGE SCALE GENOMIC DNA]</scope>
    <source>
        <strain evidence="2">LMG 29317</strain>
    </source>
</reference>
<evidence type="ECO:0000256" key="1">
    <source>
        <dbReference type="SAM" id="Phobius"/>
    </source>
</evidence>
<evidence type="ECO:0000313" key="2">
    <source>
        <dbReference type="EMBL" id="SAL85748.1"/>
    </source>
</evidence>
<keyword evidence="1" id="KW-1133">Transmembrane helix</keyword>
<keyword evidence="1" id="KW-0812">Transmembrane</keyword>
<dbReference type="AlphaFoldDB" id="A0A158KX53"/>
<dbReference type="OrthoDB" id="6169516at2"/>
<protein>
    <submittedName>
        <fullName evidence="2">Sodium:proline symporter</fullName>
    </submittedName>
</protein>
<sequence length="177" mass="19355">MELHLHSHHFTHRMPDWRAAVWAGVVAGTAFLILGAFLMAVVTGQDPMVQPHMIAASILGRGALQSPESFSIGIVLVAFAVHFALAILFAVVLSLIIASFSFDSSFAMASIVGIVFGLVVYLLNFYGLTRLFPWFAEARNWATALTHLVFGVVAADLYMRWERREIQSSGADSDIMG</sequence>